<gene>
    <name evidence="1" type="ordered locus">MEALZ_1982</name>
</gene>
<dbReference type="STRING" id="1091494.MEALZ_1982"/>
<dbReference type="PANTHER" id="PTHR35276">
    <property type="entry name" value="S-ADENOSYL-L-METHIONINE-DEPENDENT METHYLTRANSFERASES SUPERFAMILY PROTEIN"/>
    <property type="match status" value="1"/>
</dbReference>
<dbReference type="HOGENOM" id="CLU_079190_1_0_6"/>
<sequence>MQAGDYAIDATVGNGHDTLFLARHVGPGGIVLGFDIQQSAIDKTRSRLEQETIDTQVELFRVSHAEMTNIIPMQFHGRIKAVMFNLGYLPGGDKLLITRTDTTIAALNQALRMLAPDGLLTILAYPGHPGGDQEADEVDKWCADLEGSRYDKSCINSQENQKSTPRLYLIKPA</sequence>
<dbReference type="KEGG" id="mah:MEALZ_1982"/>
<keyword evidence="2" id="KW-1185">Reference proteome</keyword>
<dbReference type="EMBL" id="FO082060">
    <property type="protein sequence ID" value="CCE23668.1"/>
    <property type="molecule type" value="Genomic_DNA"/>
</dbReference>
<dbReference type="Pfam" id="PF06962">
    <property type="entry name" value="rRNA_methylase"/>
    <property type="match status" value="1"/>
</dbReference>
<dbReference type="PANTHER" id="PTHR35276:SF1">
    <property type="entry name" value="TRNA (MNM(5)S(2)U34)-METHYLTRANSFERASE, CHLOROPLASTIC"/>
    <property type="match status" value="1"/>
</dbReference>
<proteinExistence type="predicted"/>
<dbReference type="GO" id="GO:0008168">
    <property type="term" value="F:methyltransferase activity"/>
    <property type="evidence" value="ECO:0007669"/>
    <property type="project" value="UniProtKB-KW"/>
</dbReference>
<evidence type="ECO:0000313" key="2">
    <source>
        <dbReference type="Proteomes" id="UP000008315"/>
    </source>
</evidence>
<protein>
    <submittedName>
        <fullName evidence="1">rRNA methylase</fullName>
    </submittedName>
</protein>
<accession>G4T315</accession>
<dbReference type="Gene3D" id="3.40.50.150">
    <property type="entry name" value="Vaccinia Virus protein VP39"/>
    <property type="match status" value="1"/>
</dbReference>
<dbReference type="InterPro" id="IPR029063">
    <property type="entry name" value="SAM-dependent_MTases_sf"/>
</dbReference>
<dbReference type="Proteomes" id="UP000008315">
    <property type="component" value="Chromosome"/>
</dbReference>
<keyword evidence="1" id="KW-0808">Transferase</keyword>
<name>G4T315_META2</name>
<dbReference type="InterPro" id="IPR010719">
    <property type="entry name" value="MnmM_MeTrfase"/>
</dbReference>
<dbReference type="SUPFAM" id="SSF53335">
    <property type="entry name" value="S-adenosyl-L-methionine-dependent methyltransferases"/>
    <property type="match status" value="1"/>
</dbReference>
<reference evidence="2" key="1">
    <citation type="journal article" date="2012" name="J. Bacteriol.">
        <title>Genome sequence of the haloalkaliphilic methanotrophic bacterium Methylomicrobium alcaliphilum 20Z.</title>
        <authorList>
            <person name="Vuilleumier S."/>
            <person name="Khmelenina V.N."/>
            <person name="Bringel F."/>
            <person name="Reshetnikov A.S."/>
            <person name="Lajus A."/>
            <person name="Mangenot S."/>
            <person name="Rouy Z."/>
            <person name="Op den Camp H.J."/>
            <person name="Jetten M.S."/>
            <person name="Dispirito A.A."/>
            <person name="Dunfield P."/>
            <person name="Klotz M.G."/>
            <person name="Semrau J.D."/>
            <person name="Stein L.Y."/>
            <person name="Barbe V."/>
            <person name="Medigue C."/>
            <person name="Trotsenko Y.A."/>
            <person name="Kalyuzhnaya M.G."/>
        </authorList>
    </citation>
    <scope>NUCLEOTIDE SEQUENCE [LARGE SCALE GENOMIC DNA]</scope>
    <source>
        <strain evidence="2">DSM 19304 / NCIMB 14124 / VKM B-2133 / 20Z</strain>
    </source>
</reference>
<dbReference type="PATRIC" id="fig|271065.3.peg.2040"/>
<organism evidence="1 2">
    <name type="scientific">Methylotuvimicrobium alcaliphilum (strain DSM 19304 / NCIMB 14124 / VKM B-2133 / 20Z)</name>
    <name type="common">Methylomicrobium alcaliphilum</name>
    <dbReference type="NCBI Taxonomy" id="1091494"/>
    <lineage>
        <taxon>Bacteria</taxon>
        <taxon>Pseudomonadati</taxon>
        <taxon>Pseudomonadota</taxon>
        <taxon>Gammaproteobacteria</taxon>
        <taxon>Methylococcales</taxon>
        <taxon>Methylococcaceae</taxon>
        <taxon>Methylotuvimicrobium</taxon>
    </lineage>
</organism>
<dbReference type="GO" id="GO:0032259">
    <property type="term" value="P:methylation"/>
    <property type="evidence" value="ECO:0007669"/>
    <property type="project" value="UniProtKB-KW"/>
</dbReference>
<evidence type="ECO:0000313" key="1">
    <source>
        <dbReference type="EMBL" id="CCE23668.1"/>
    </source>
</evidence>
<keyword evidence="1" id="KW-0489">Methyltransferase</keyword>
<dbReference type="AlphaFoldDB" id="G4T315"/>